<reference evidence="1" key="1">
    <citation type="journal article" date="2019" name="bioRxiv">
        <title>The Genome of the Zebra Mussel, Dreissena polymorpha: A Resource for Invasive Species Research.</title>
        <authorList>
            <person name="McCartney M.A."/>
            <person name="Auch B."/>
            <person name="Kono T."/>
            <person name="Mallez S."/>
            <person name="Zhang Y."/>
            <person name="Obille A."/>
            <person name="Becker A."/>
            <person name="Abrahante J.E."/>
            <person name="Garbe J."/>
            <person name="Badalamenti J.P."/>
            <person name="Herman A."/>
            <person name="Mangelson H."/>
            <person name="Liachko I."/>
            <person name="Sullivan S."/>
            <person name="Sone E.D."/>
            <person name="Koren S."/>
            <person name="Silverstein K.A.T."/>
            <person name="Beckman K.B."/>
            <person name="Gohl D.M."/>
        </authorList>
    </citation>
    <scope>NUCLEOTIDE SEQUENCE</scope>
    <source>
        <strain evidence="1">Duluth1</strain>
        <tissue evidence="1">Whole animal</tissue>
    </source>
</reference>
<gene>
    <name evidence="1" type="ORF">DPMN_043449</name>
</gene>
<dbReference type="AlphaFoldDB" id="A0A9D4D2B4"/>
<organism evidence="1 2">
    <name type="scientific">Dreissena polymorpha</name>
    <name type="common">Zebra mussel</name>
    <name type="synonym">Mytilus polymorpha</name>
    <dbReference type="NCBI Taxonomy" id="45954"/>
    <lineage>
        <taxon>Eukaryota</taxon>
        <taxon>Metazoa</taxon>
        <taxon>Spiralia</taxon>
        <taxon>Lophotrochozoa</taxon>
        <taxon>Mollusca</taxon>
        <taxon>Bivalvia</taxon>
        <taxon>Autobranchia</taxon>
        <taxon>Heteroconchia</taxon>
        <taxon>Euheterodonta</taxon>
        <taxon>Imparidentia</taxon>
        <taxon>Neoheterodontei</taxon>
        <taxon>Myida</taxon>
        <taxon>Dreissenoidea</taxon>
        <taxon>Dreissenidae</taxon>
        <taxon>Dreissena</taxon>
    </lineage>
</organism>
<protein>
    <submittedName>
        <fullName evidence="1">Uncharacterized protein</fullName>
    </submittedName>
</protein>
<accession>A0A9D4D2B4</accession>
<reference evidence="1" key="2">
    <citation type="submission" date="2020-11" db="EMBL/GenBank/DDBJ databases">
        <authorList>
            <person name="McCartney M.A."/>
            <person name="Auch B."/>
            <person name="Kono T."/>
            <person name="Mallez S."/>
            <person name="Becker A."/>
            <person name="Gohl D.M."/>
            <person name="Silverstein K.A.T."/>
            <person name="Koren S."/>
            <person name="Bechman K.B."/>
            <person name="Herman A."/>
            <person name="Abrahante J.E."/>
            <person name="Garbe J."/>
        </authorList>
    </citation>
    <scope>NUCLEOTIDE SEQUENCE</scope>
    <source>
        <strain evidence="1">Duluth1</strain>
        <tissue evidence="1">Whole animal</tissue>
    </source>
</reference>
<dbReference type="InterPro" id="IPR021109">
    <property type="entry name" value="Peptidase_aspartic_dom_sf"/>
</dbReference>
<evidence type="ECO:0000313" key="1">
    <source>
        <dbReference type="EMBL" id="KAH3736874.1"/>
    </source>
</evidence>
<keyword evidence="2" id="KW-1185">Reference proteome</keyword>
<proteinExistence type="predicted"/>
<dbReference type="SUPFAM" id="SSF50630">
    <property type="entry name" value="Acid proteases"/>
    <property type="match status" value="1"/>
</dbReference>
<dbReference type="EMBL" id="JAIWYP010000011">
    <property type="protein sequence ID" value="KAH3736874.1"/>
    <property type="molecule type" value="Genomic_DNA"/>
</dbReference>
<dbReference type="Proteomes" id="UP000828390">
    <property type="component" value="Unassembled WGS sequence"/>
</dbReference>
<comment type="caution">
    <text evidence="1">The sequence shown here is derived from an EMBL/GenBank/DDBJ whole genome shotgun (WGS) entry which is preliminary data.</text>
</comment>
<evidence type="ECO:0000313" key="2">
    <source>
        <dbReference type="Proteomes" id="UP000828390"/>
    </source>
</evidence>
<name>A0A9D4D2B4_DREPO</name>
<sequence>MVPESMGAEERLHSLGEGLLVKGSVNEVPVIFTTDTGASITTISAEVYHMILEGSKPG</sequence>